<feature type="domain" description="ABC3 transporter permease C-terminal" evidence="8">
    <location>
        <begin position="707"/>
        <end position="815"/>
    </location>
</feature>
<dbReference type="PANTHER" id="PTHR30572">
    <property type="entry name" value="MEMBRANE COMPONENT OF TRANSPORTER-RELATED"/>
    <property type="match status" value="1"/>
</dbReference>
<reference evidence="9 10" key="1">
    <citation type="submission" date="2017-11" db="EMBL/GenBank/DDBJ databases">
        <title>Genomic Encyclopedia of Archaeal and Bacterial Type Strains, Phase II (KMG-II): From Individual Species to Whole Genera.</title>
        <authorList>
            <person name="Goeker M."/>
        </authorList>
    </citation>
    <scope>NUCLEOTIDE SEQUENCE [LARGE SCALE GENOMIC DNA]</scope>
    <source>
        <strain evidence="9 10">DSM 27393</strain>
    </source>
</reference>
<feature type="transmembrane region" description="Helical" evidence="7">
    <location>
        <begin position="348"/>
        <end position="377"/>
    </location>
</feature>
<feature type="transmembrane region" description="Helical" evidence="7">
    <location>
        <begin position="398"/>
        <end position="421"/>
    </location>
</feature>
<evidence type="ECO:0000256" key="7">
    <source>
        <dbReference type="SAM" id="Phobius"/>
    </source>
</evidence>
<feature type="transmembrane region" description="Helical" evidence="7">
    <location>
        <begin position="793"/>
        <end position="814"/>
    </location>
</feature>
<evidence type="ECO:0000313" key="10">
    <source>
        <dbReference type="Proteomes" id="UP000228758"/>
    </source>
</evidence>
<evidence type="ECO:0000256" key="4">
    <source>
        <dbReference type="ARBA" id="ARBA00022989"/>
    </source>
</evidence>
<evidence type="ECO:0000256" key="5">
    <source>
        <dbReference type="ARBA" id="ARBA00023136"/>
    </source>
</evidence>
<feature type="domain" description="ABC3 transporter permease C-terminal" evidence="8">
    <location>
        <begin position="261"/>
        <end position="380"/>
    </location>
</feature>
<feature type="transmembrane region" description="Helical" evidence="7">
    <location>
        <begin position="302"/>
        <end position="328"/>
    </location>
</feature>
<feature type="transmembrane region" description="Helical" evidence="7">
    <location>
        <begin position="706"/>
        <end position="729"/>
    </location>
</feature>
<protein>
    <submittedName>
        <fullName evidence="9">Putative ABC transport system permease protein</fullName>
    </submittedName>
</protein>
<gene>
    <name evidence="9" type="ORF">CLV46_0159</name>
</gene>
<dbReference type="Pfam" id="PF02687">
    <property type="entry name" value="FtsX"/>
    <property type="match status" value="2"/>
</dbReference>
<proteinExistence type="inferred from homology"/>
<keyword evidence="2" id="KW-1003">Cell membrane</keyword>
<sequence length="829" mass="84177">MFRIALAGLRRRAGAFVAVLAAVLVGAALLVLCGGLFETGIRLAAPPVRTAGAPVVVIGDADYTMLDEEGRPTTDLRPYPERHRITPDTVQRIARLDEVEAVVPIIGWAGSVTLDGRTHPVIGRNWSAVSLDPGAGAIDGSAPGDDSVAVSEELARNWGITVGRRIELVVEGVRRTVRVAGIVEGGHPTVFSSDDEAVAWTGGDGRVDAVGVVPVDAVGDAASAIERGIEGVSALTGDGRGAAEDSAVSRSRLPAIVTGAVFGGIVLVVLGTVVSATVALSTSQRRRELALLRAGGATTRQLRALVVGETSLVALFGALPGLALGIPLSEAVFATMQSGGLVASGIEMRIGVLPVAVALVVSVLVAAVASLTAARSVSRMRAIEALRDPTLDAAGTGVARWILGILFGLGATALGVLTAIMPPSLVSATGGPAVLAAVIAVALLAPALLRAGLALSKPLARGVAARLGTLAVVNARARIPHWATVTTSVALVVGLGAGNLVSQFTQATAAADAAAASLRADAVLSVPTGVEAAAVDRVRSLDGVTAASRLMISAGWIERPFDPSHRDAPWSLRGVDSAGADVVGIPVERGDLARLEGESVAVPSRTARELGVGIGDQLGLRMGDGAFVEARIVALLDDRPGYESLYLPADLVAAHTDARAARHLLVIGDAQHSALHAAVPNAVVTDRSGVRELFATGLGVQALIDYLLVAIAVAYAAIAVANTVAVSVLSRRREFALQRLTGSTASQLNRMLAAELTAVVSVGVVVGTVAASVAIVPTALAVTGTPFPSAPGWIYPGLLGLVALIVLPVAAAAIRWATRGRPVEVIAEG</sequence>
<dbReference type="OrthoDB" id="3223244at2"/>
<keyword evidence="10" id="KW-1185">Reference proteome</keyword>
<evidence type="ECO:0000256" key="3">
    <source>
        <dbReference type="ARBA" id="ARBA00022692"/>
    </source>
</evidence>
<accession>A0A2M9CFI3</accession>
<evidence type="ECO:0000256" key="1">
    <source>
        <dbReference type="ARBA" id="ARBA00004651"/>
    </source>
</evidence>
<dbReference type="InterPro" id="IPR050250">
    <property type="entry name" value="Macrolide_Exporter_MacB"/>
</dbReference>
<evidence type="ECO:0000256" key="6">
    <source>
        <dbReference type="ARBA" id="ARBA00038076"/>
    </source>
</evidence>
<comment type="subcellular location">
    <subcellularLocation>
        <location evidence="1">Cell membrane</location>
        <topology evidence="1">Multi-pass membrane protein</topology>
    </subcellularLocation>
</comment>
<feature type="transmembrane region" description="Helical" evidence="7">
    <location>
        <begin position="756"/>
        <end position="781"/>
    </location>
</feature>
<dbReference type="RefSeq" id="WP_100363037.1">
    <property type="nucleotide sequence ID" value="NZ_PGFF01000001.1"/>
</dbReference>
<dbReference type="AlphaFoldDB" id="A0A2M9CFI3"/>
<comment type="similarity">
    <text evidence="6">Belongs to the ABC-4 integral membrane protein family.</text>
</comment>
<name>A0A2M9CFI3_9MICO</name>
<organism evidence="9 10">
    <name type="scientific">Diaminobutyricimonas aerilata</name>
    <dbReference type="NCBI Taxonomy" id="1162967"/>
    <lineage>
        <taxon>Bacteria</taxon>
        <taxon>Bacillati</taxon>
        <taxon>Actinomycetota</taxon>
        <taxon>Actinomycetes</taxon>
        <taxon>Micrococcales</taxon>
        <taxon>Microbacteriaceae</taxon>
        <taxon>Diaminobutyricimonas</taxon>
    </lineage>
</organism>
<evidence type="ECO:0000256" key="2">
    <source>
        <dbReference type="ARBA" id="ARBA00022475"/>
    </source>
</evidence>
<feature type="transmembrane region" description="Helical" evidence="7">
    <location>
        <begin position="256"/>
        <end position="281"/>
    </location>
</feature>
<dbReference type="PANTHER" id="PTHR30572:SF4">
    <property type="entry name" value="ABC TRANSPORTER PERMEASE YTRF"/>
    <property type="match status" value="1"/>
</dbReference>
<keyword evidence="5 7" id="KW-0472">Membrane</keyword>
<dbReference type="Proteomes" id="UP000228758">
    <property type="component" value="Unassembled WGS sequence"/>
</dbReference>
<keyword evidence="3 7" id="KW-0812">Transmembrane</keyword>
<dbReference type="InterPro" id="IPR003838">
    <property type="entry name" value="ABC3_permease_C"/>
</dbReference>
<feature type="transmembrane region" description="Helical" evidence="7">
    <location>
        <begin position="482"/>
        <end position="501"/>
    </location>
</feature>
<comment type="caution">
    <text evidence="9">The sequence shown here is derived from an EMBL/GenBank/DDBJ whole genome shotgun (WGS) entry which is preliminary data.</text>
</comment>
<dbReference type="GO" id="GO:0022857">
    <property type="term" value="F:transmembrane transporter activity"/>
    <property type="evidence" value="ECO:0007669"/>
    <property type="project" value="TreeGrafter"/>
</dbReference>
<feature type="transmembrane region" description="Helical" evidence="7">
    <location>
        <begin position="433"/>
        <end position="453"/>
    </location>
</feature>
<evidence type="ECO:0000313" key="9">
    <source>
        <dbReference type="EMBL" id="PJJ70637.1"/>
    </source>
</evidence>
<dbReference type="GO" id="GO:0005886">
    <property type="term" value="C:plasma membrane"/>
    <property type="evidence" value="ECO:0007669"/>
    <property type="project" value="UniProtKB-SubCell"/>
</dbReference>
<evidence type="ECO:0000259" key="8">
    <source>
        <dbReference type="Pfam" id="PF02687"/>
    </source>
</evidence>
<keyword evidence="4 7" id="KW-1133">Transmembrane helix</keyword>
<dbReference type="EMBL" id="PGFF01000001">
    <property type="protein sequence ID" value="PJJ70637.1"/>
    <property type="molecule type" value="Genomic_DNA"/>
</dbReference>